<name>A0AAD7HWW1_9AGAR</name>
<keyword evidence="2 4" id="KW-0863">Zinc-finger</keyword>
<dbReference type="AlphaFoldDB" id="A0AAD7HWW1"/>
<keyword evidence="7" id="KW-1185">Reference proteome</keyword>
<proteinExistence type="predicted"/>
<organism evidence="6 7">
    <name type="scientific">Mycena maculata</name>
    <dbReference type="NCBI Taxonomy" id="230809"/>
    <lineage>
        <taxon>Eukaryota</taxon>
        <taxon>Fungi</taxon>
        <taxon>Dikarya</taxon>
        <taxon>Basidiomycota</taxon>
        <taxon>Agaricomycotina</taxon>
        <taxon>Agaricomycetes</taxon>
        <taxon>Agaricomycetidae</taxon>
        <taxon>Agaricales</taxon>
        <taxon>Marasmiineae</taxon>
        <taxon>Mycenaceae</taxon>
        <taxon>Mycena</taxon>
    </lineage>
</organism>
<protein>
    <recommendedName>
        <fullName evidence="5">MYND-type domain-containing protein</fullName>
    </recommendedName>
</protein>
<evidence type="ECO:0000256" key="4">
    <source>
        <dbReference type="PROSITE-ProRule" id="PRU00134"/>
    </source>
</evidence>
<evidence type="ECO:0000259" key="5">
    <source>
        <dbReference type="PROSITE" id="PS50865"/>
    </source>
</evidence>
<evidence type="ECO:0000256" key="2">
    <source>
        <dbReference type="ARBA" id="ARBA00022771"/>
    </source>
</evidence>
<dbReference type="SUPFAM" id="SSF144232">
    <property type="entry name" value="HIT/MYND zinc finger-like"/>
    <property type="match status" value="1"/>
</dbReference>
<dbReference type="Proteomes" id="UP001215280">
    <property type="component" value="Unassembled WGS sequence"/>
</dbReference>
<keyword evidence="1" id="KW-0479">Metal-binding</keyword>
<keyword evidence="3" id="KW-0862">Zinc</keyword>
<feature type="domain" description="MYND-type" evidence="5">
    <location>
        <begin position="39"/>
        <end position="84"/>
    </location>
</feature>
<accession>A0AAD7HWW1</accession>
<sequence>RSFKYLWLEYDKREAEMATEERKRLAKIAKAPNAYRCATEGCDIEATNKRTLLRCSGKCPGEYKPSYCSKECQKRDWPVHKQICKPGSKATIGPADSDSTIQVNINDPSVLDNEIRPDGGVERIIEFPHPDVPGGKLRIKSKSLSQVVLGPLFFKFLGASGMA</sequence>
<dbReference type="GO" id="GO:0008270">
    <property type="term" value="F:zinc ion binding"/>
    <property type="evidence" value="ECO:0007669"/>
    <property type="project" value="UniProtKB-KW"/>
</dbReference>
<dbReference type="EMBL" id="JARJLG010000200">
    <property type="protein sequence ID" value="KAJ7729106.1"/>
    <property type="molecule type" value="Genomic_DNA"/>
</dbReference>
<dbReference type="InterPro" id="IPR002893">
    <property type="entry name" value="Znf_MYND"/>
</dbReference>
<evidence type="ECO:0000256" key="1">
    <source>
        <dbReference type="ARBA" id="ARBA00022723"/>
    </source>
</evidence>
<evidence type="ECO:0000256" key="3">
    <source>
        <dbReference type="ARBA" id="ARBA00022833"/>
    </source>
</evidence>
<evidence type="ECO:0000313" key="6">
    <source>
        <dbReference type="EMBL" id="KAJ7729106.1"/>
    </source>
</evidence>
<evidence type="ECO:0000313" key="7">
    <source>
        <dbReference type="Proteomes" id="UP001215280"/>
    </source>
</evidence>
<reference evidence="6" key="1">
    <citation type="submission" date="2023-03" db="EMBL/GenBank/DDBJ databases">
        <title>Massive genome expansion in bonnet fungi (Mycena s.s.) driven by repeated elements and novel gene families across ecological guilds.</title>
        <authorList>
            <consortium name="Lawrence Berkeley National Laboratory"/>
            <person name="Harder C.B."/>
            <person name="Miyauchi S."/>
            <person name="Viragh M."/>
            <person name="Kuo A."/>
            <person name="Thoen E."/>
            <person name="Andreopoulos B."/>
            <person name="Lu D."/>
            <person name="Skrede I."/>
            <person name="Drula E."/>
            <person name="Henrissat B."/>
            <person name="Morin E."/>
            <person name="Kohler A."/>
            <person name="Barry K."/>
            <person name="LaButti K."/>
            <person name="Morin E."/>
            <person name="Salamov A."/>
            <person name="Lipzen A."/>
            <person name="Mereny Z."/>
            <person name="Hegedus B."/>
            <person name="Baldrian P."/>
            <person name="Stursova M."/>
            <person name="Weitz H."/>
            <person name="Taylor A."/>
            <person name="Grigoriev I.V."/>
            <person name="Nagy L.G."/>
            <person name="Martin F."/>
            <person name="Kauserud H."/>
        </authorList>
    </citation>
    <scope>NUCLEOTIDE SEQUENCE</scope>
    <source>
        <strain evidence="6">CBHHK188m</strain>
    </source>
</reference>
<comment type="caution">
    <text evidence="6">The sequence shown here is derived from an EMBL/GenBank/DDBJ whole genome shotgun (WGS) entry which is preliminary data.</text>
</comment>
<gene>
    <name evidence="6" type="ORF">DFH07DRAFT_756952</name>
</gene>
<dbReference type="Gene3D" id="6.10.140.2220">
    <property type="match status" value="1"/>
</dbReference>
<feature type="non-terminal residue" evidence="6">
    <location>
        <position position="1"/>
    </location>
</feature>
<dbReference type="PROSITE" id="PS50865">
    <property type="entry name" value="ZF_MYND_2"/>
    <property type="match status" value="1"/>
</dbReference>
<dbReference type="Pfam" id="PF01753">
    <property type="entry name" value="zf-MYND"/>
    <property type="match status" value="1"/>
</dbReference>